<dbReference type="HOGENOM" id="CLU_069001_5_2_1"/>
<dbReference type="PANTHER" id="PTHR12378:SF80">
    <property type="entry name" value="IP06716P-RELATED"/>
    <property type="match status" value="1"/>
</dbReference>
<feature type="region of interest" description="Disordered" evidence="4">
    <location>
        <begin position="146"/>
        <end position="201"/>
    </location>
</feature>
<dbReference type="VEuPathDB" id="FungiDB:SPAPYUG7.06"/>
<dbReference type="PROSITE" id="PS51858">
    <property type="entry name" value="PPPDE"/>
    <property type="match status" value="1"/>
</dbReference>
<protein>
    <submittedName>
        <fullName evidence="6">Peptidase 1</fullName>
    </submittedName>
</protein>
<dbReference type="Pfam" id="PF05903">
    <property type="entry name" value="Peptidase_C97"/>
    <property type="match status" value="1"/>
</dbReference>
<keyword evidence="2" id="KW-0645">Protease</keyword>
<dbReference type="InterPro" id="IPR042266">
    <property type="entry name" value="PPPDE_sf"/>
</dbReference>
<comment type="similarity">
    <text evidence="1">Belongs to the DeSI family.</text>
</comment>
<dbReference type="Gene3D" id="3.90.1720.30">
    <property type="entry name" value="PPPDE domains"/>
    <property type="match status" value="1"/>
</dbReference>
<evidence type="ECO:0000313" key="6">
    <source>
        <dbReference type="EMBL" id="AGC24390.1"/>
    </source>
</evidence>
<feature type="domain" description="PPPDE" evidence="5">
    <location>
        <begin position="1"/>
        <end position="143"/>
    </location>
</feature>
<organism evidence="6">
    <name type="scientific">Schizosaccharomyces pombe</name>
    <name type="common">Fission yeast</name>
    <dbReference type="NCBI Taxonomy" id="4896"/>
    <lineage>
        <taxon>Eukaryota</taxon>
        <taxon>Fungi</taxon>
        <taxon>Dikarya</taxon>
        <taxon>Ascomycota</taxon>
        <taxon>Taphrinomycotina</taxon>
        <taxon>Schizosaccharomycetes</taxon>
        <taxon>Schizosaccharomycetales</taxon>
        <taxon>Schizosaccharomycetaceae</taxon>
        <taxon>Schizosaccharomyces</taxon>
    </lineage>
</organism>
<name>L7SU69_SCHPM</name>
<reference evidence="6" key="2">
    <citation type="journal article" date="2013" name="Can. J. Microbiol.">
        <title>Deubiquitinating activity of Sdu1, a putative member of the PPPDE peptidase family, in Schizosaccharomyces pombe.</title>
        <authorList>
            <person name="Kim Y."/>
            <person name="Jo H."/>
            <person name="Lim C.J."/>
        </authorList>
    </citation>
    <scope>NUCLEOTIDE SEQUENCE</scope>
    <source>
        <strain evidence="6">KP1</strain>
    </source>
</reference>
<feature type="compositionally biased region" description="Polar residues" evidence="4">
    <location>
        <begin position="191"/>
        <end position="201"/>
    </location>
</feature>
<dbReference type="PANTHER" id="PTHR12378">
    <property type="entry name" value="DESUMOYLATING ISOPEPTIDASE"/>
    <property type="match status" value="1"/>
</dbReference>
<dbReference type="SMART" id="SM01179">
    <property type="entry name" value="DUF862"/>
    <property type="match status" value="1"/>
</dbReference>
<dbReference type="GO" id="GO:0006508">
    <property type="term" value="P:proteolysis"/>
    <property type="evidence" value="ECO:0007669"/>
    <property type="project" value="UniProtKB-KW"/>
</dbReference>
<dbReference type="KEGG" id="spo:2542933"/>
<sequence>MKVYINVYDLMPDSPVNKLAWTLGLGIYHTGLVLEGKEYAFGAHEIPGSTGVFATMPRPPLEGCRWRCSIALPNCTLPKPDVDRILIRLSQEFTGLSYSLLERNCNHFTNAAAIELTGSPIPSFLNRISRIGLAFPTITNALLQHGQKNTSDVDDSSDSSSDVDEETLIVSKSKKAHKDIPKFSAPPPSADLNNLITDSLP</sequence>
<keyword evidence="3" id="KW-0378">Hydrolase</keyword>
<dbReference type="InterPro" id="IPR008580">
    <property type="entry name" value="PPPDE_dom"/>
</dbReference>
<feature type="compositionally biased region" description="Acidic residues" evidence="4">
    <location>
        <begin position="152"/>
        <end position="167"/>
    </location>
</feature>
<accession>L7SU69</accession>
<evidence type="ECO:0000256" key="2">
    <source>
        <dbReference type="ARBA" id="ARBA00022670"/>
    </source>
</evidence>
<dbReference type="OrthoDB" id="412286at2759"/>
<evidence type="ECO:0000256" key="4">
    <source>
        <dbReference type="SAM" id="MobiDB-lite"/>
    </source>
</evidence>
<dbReference type="GO" id="GO:0016579">
    <property type="term" value="P:protein deubiquitination"/>
    <property type="evidence" value="ECO:0007669"/>
    <property type="project" value="TreeGrafter"/>
</dbReference>
<proteinExistence type="inferred from homology"/>
<evidence type="ECO:0000256" key="3">
    <source>
        <dbReference type="ARBA" id="ARBA00022801"/>
    </source>
</evidence>
<dbReference type="EMBL" id="JX975453">
    <property type="protein sequence ID" value="AGC24390.1"/>
    <property type="molecule type" value="Genomic_DNA"/>
</dbReference>
<reference evidence="6" key="1">
    <citation type="submission" date="2012-10" db="EMBL/GenBank/DDBJ databases">
        <authorList>
            <person name="Lim C.-J."/>
        </authorList>
    </citation>
    <scope>NUCLEOTIDE SEQUENCE</scope>
    <source>
        <strain evidence="6">KP1</strain>
    </source>
</reference>
<evidence type="ECO:0000256" key="1">
    <source>
        <dbReference type="ARBA" id="ARBA00008140"/>
    </source>
</evidence>
<dbReference type="AlphaFoldDB" id="L7SU69"/>
<dbReference type="SMR" id="L7SU69"/>
<gene>
    <name evidence="6" type="primary">spp1</name>
</gene>
<evidence type="ECO:0000259" key="5">
    <source>
        <dbReference type="PROSITE" id="PS51858"/>
    </source>
</evidence>
<dbReference type="GO" id="GO:0101005">
    <property type="term" value="F:deubiquitinase activity"/>
    <property type="evidence" value="ECO:0007669"/>
    <property type="project" value="TreeGrafter"/>
</dbReference>
<dbReference type="OMA" id="PLEGCRW"/>